<comment type="caution">
    <text evidence="13">The sequence shown here is derived from an EMBL/GenBank/DDBJ whole genome shotgun (WGS) entry which is preliminary data.</text>
</comment>
<dbReference type="GO" id="GO:0046930">
    <property type="term" value="C:pore complex"/>
    <property type="evidence" value="ECO:0007669"/>
    <property type="project" value="UniProtKB-KW"/>
</dbReference>
<keyword evidence="4 12" id="KW-0813">Transport</keyword>
<keyword evidence="7 12" id="KW-0732">Signal</keyword>
<dbReference type="GO" id="GO:0009279">
    <property type="term" value="C:cell outer membrane"/>
    <property type="evidence" value="ECO:0007669"/>
    <property type="project" value="UniProtKB-SubCell"/>
</dbReference>
<accession>A0A916WFT9</accession>
<comment type="similarity">
    <text evidence="3 12">Belongs to the alphaproteobacteria porin family.</text>
</comment>
<dbReference type="GO" id="GO:0006811">
    <property type="term" value="P:monoatomic ion transport"/>
    <property type="evidence" value="ECO:0007669"/>
    <property type="project" value="UniProtKB-KW"/>
</dbReference>
<evidence type="ECO:0000313" key="14">
    <source>
        <dbReference type="Proteomes" id="UP000646478"/>
    </source>
</evidence>
<reference evidence="13" key="1">
    <citation type="journal article" date="2014" name="Int. J. Syst. Evol. Microbiol.">
        <title>Complete genome sequence of Corynebacterium casei LMG S-19264T (=DSM 44701T), isolated from a smear-ripened cheese.</title>
        <authorList>
            <consortium name="US DOE Joint Genome Institute (JGI-PGF)"/>
            <person name="Walter F."/>
            <person name="Albersmeier A."/>
            <person name="Kalinowski J."/>
            <person name="Ruckert C."/>
        </authorList>
    </citation>
    <scope>NUCLEOTIDE SEQUENCE</scope>
    <source>
        <strain evidence="13">CGMCC 1.15082</strain>
    </source>
</reference>
<evidence type="ECO:0000256" key="7">
    <source>
        <dbReference type="ARBA" id="ARBA00022729"/>
    </source>
</evidence>
<evidence type="ECO:0000256" key="3">
    <source>
        <dbReference type="ARBA" id="ARBA00009521"/>
    </source>
</evidence>
<keyword evidence="9 12" id="KW-0626">Porin</keyword>
<evidence type="ECO:0000256" key="8">
    <source>
        <dbReference type="ARBA" id="ARBA00023065"/>
    </source>
</evidence>
<protein>
    <recommendedName>
        <fullName evidence="12">Porin</fullName>
    </recommendedName>
</protein>
<keyword evidence="6 12" id="KW-0812">Transmembrane</keyword>
<comment type="function">
    <text evidence="1 12">Forms passive diffusion pores that allow small molecular weight hydrophilic materials across the outer membrane.</text>
</comment>
<evidence type="ECO:0000256" key="12">
    <source>
        <dbReference type="RuleBase" id="RU364005"/>
    </source>
</evidence>
<proteinExistence type="inferred from homology"/>
<keyword evidence="14" id="KW-1185">Reference proteome</keyword>
<dbReference type="GO" id="GO:0015288">
    <property type="term" value="F:porin activity"/>
    <property type="evidence" value="ECO:0007669"/>
    <property type="project" value="UniProtKB-KW"/>
</dbReference>
<evidence type="ECO:0000256" key="10">
    <source>
        <dbReference type="ARBA" id="ARBA00023136"/>
    </source>
</evidence>
<name>A0A916WFT9_9HYPH</name>
<evidence type="ECO:0000256" key="9">
    <source>
        <dbReference type="ARBA" id="ARBA00023114"/>
    </source>
</evidence>
<feature type="signal peptide" evidence="12">
    <location>
        <begin position="1"/>
        <end position="22"/>
    </location>
</feature>
<evidence type="ECO:0000256" key="5">
    <source>
        <dbReference type="ARBA" id="ARBA00022452"/>
    </source>
</evidence>
<evidence type="ECO:0000256" key="4">
    <source>
        <dbReference type="ARBA" id="ARBA00022448"/>
    </source>
</evidence>
<dbReference type="AlphaFoldDB" id="A0A916WFT9"/>
<dbReference type="Pfam" id="PF02530">
    <property type="entry name" value="Porin_2"/>
    <property type="match status" value="1"/>
</dbReference>
<comment type="domain">
    <text evidence="12">Consists of 16-stranded beta-barrel sheets, with large surface-exposed loops, that form a transmembrane pore at the center of each barrel. The pore is partially ocluded by a peptide loop that folds into the pore lumen.</text>
</comment>
<dbReference type="SUPFAM" id="SSF56935">
    <property type="entry name" value="Porins"/>
    <property type="match status" value="1"/>
</dbReference>
<sequence length="389" mass="42846">MNIKSLLLGSAAALTAASGAQAADAVVAAEAEPVEYVRVCDAYGAGYFYIPGTQTCLRISGYLRYDIGVGDALGMTAIDRRGNRLINPGAPVDLPEDADLDYHDTWNKRMRFALRTHTASETELGTLRTYTETRFQWDTNDNQSNLLTEINERDQGWGAWAENDPVTLNFAYIELGGLRIGKDETAFRTFLGYAGGVINDDTLENLGYDTTLISYTFTAGNGISAIVSLEQGEGWYTIDSYTPHVVVGAKWAQGWGSFGVVGGYDANMEEYAIKARADINVTDAISLWLMGGWQSDGSLANYRDNFYASWGGDWIVWVGGSYQFNEQTAFNAQFSYDDFKEMAVAANVAYELVPGLTITPEVLYVKESKELTGGKDDYWGGILRFQRSF</sequence>
<feature type="chain" id="PRO_5038156837" description="Porin" evidence="12">
    <location>
        <begin position="23"/>
        <end position="389"/>
    </location>
</feature>
<reference evidence="13" key="2">
    <citation type="submission" date="2020-09" db="EMBL/GenBank/DDBJ databases">
        <authorList>
            <person name="Sun Q."/>
            <person name="Zhou Y."/>
        </authorList>
    </citation>
    <scope>NUCLEOTIDE SEQUENCE</scope>
    <source>
        <strain evidence="13">CGMCC 1.15082</strain>
    </source>
</reference>
<gene>
    <name evidence="13" type="ORF">GCM10011491_21790</name>
</gene>
<evidence type="ECO:0000256" key="2">
    <source>
        <dbReference type="ARBA" id="ARBA00004571"/>
    </source>
</evidence>
<keyword evidence="8 12" id="KW-0406">Ion transport</keyword>
<dbReference type="Proteomes" id="UP000646478">
    <property type="component" value="Unassembled WGS sequence"/>
</dbReference>
<evidence type="ECO:0000256" key="1">
    <source>
        <dbReference type="ARBA" id="ARBA00003101"/>
    </source>
</evidence>
<dbReference type="InterPro" id="IPR003684">
    <property type="entry name" value="Porin_alphabac"/>
</dbReference>
<keyword evidence="10 12" id="KW-0472">Membrane</keyword>
<dbReference type="RefSeq" id="WP_188824195.1">
    <property type="nucleotide sequence ID" value="NZ_BMHH01000007.1"/>
</dbReference>
<keyword evidence="5 12" id="KW-1134">Transmembrane beta strand</keyword>
<evidence type="ECO:0000256" key="6">
    <source>
        <dbReference type="ARBA" id="ARBA00022692"/>
    </source>
</evidence>
<evidence type="ECO:0000256" key="11">
    <source>
        <dbReference type="ARBA" id="ARBA00023237"/>
    </source>
</evidence>
<comment type="subcellular location">
    <subcellularLocation>
        <location evidence="2 12">Cell outer membrane</location>
        <topology evidence="2 12">Multi-pass membrane protein</topology>
    </subcellularLocation>
</comment>
<organism evidence="13 14">
    <name type="scientific">Brucella endophytica</name>
    <dbReference type="NCBI Taxonomy" id="1963359"/>
    <lineage>
        <taxon>Bacteria</taxon>
        <taxon>Pseudomonadati</taxon>
        <taxon>Pseudomonadota</taxon>
        <taxon>Alphaproteobacteria</taxon>
        <taxon>Hyphomicrobiales</taxon>
        <taxon>Brucellaceae</taxon>
        <taxon>Brucella/Ochrobactrum group</taxon>
        <taxon>Brucella</taxon>
    </lineage>
</organism>
<evidence type="ECO:0000313" key="13">
    <source>
        <dbReference type="EMBL" id="GGA93319.1"/>
    </source>
</evidence>
<dbReference type="EMBL" id="BMHH01000007">
    <property type="protein sequence ID" value="GGA93319.1"/>
    <property type="molecule type" value="Genomic_DNA"/>
</dbReference>
<keyword evidence="11 12" id="KW-0998">Cell outer membrane</keyword>